<dbReference type="GO" id="GO:1990918">
    <property type="term" value="P:double-strand break repair involved in meiotic recombination"/>
    <property type="evidence" value="ECO:0007669"/>
    <property type="project" value="TreeGrafter"/>
</dbReference>
<gene>
    <name evidence="8" type="ORF">ONE63_010907</name>
</gene>
<keyword evidence="4" id="KW-0539">Nucleus</keyword>
<feature type="compositionally biased region" description="Basic and acidic residues" evidence="7">
    <location>
        <begin position="31"/>
        <end position="56"/>
    </location>
</feature>
<evidence type="ECO:0000256" key="5">
    <source>
        <dbReference type="ARBA" id="ARBA00093456"/>
    </source>
</evidence>
<dbReference type="PANTHER" id="PTHR32086:SF0">
    <property type="entry name" value="FANCONI ANEMIA GROUP D2 PROTEIN"/>
    <property type="match status" value="1"/>
</dbReference>
<feature type="compositionally biased region" description="Polar residues" evidence="7">
    <location>
        <begin position="80"/>
        <end position="90"/>
    </location>
</feature>
<evidence type="ECO:0008006" key="10">
    <source>
        <dbReference type="Google" id="ProtNLM"/>
    </source>
</evidence>
<dbReference type="InterPro" id="IPR016024">
    <property type="entry name" value="ARM-type_fold"/>
</dbReference>
<dbReference type="EMBL" id="JAPTSV010000009">
    <property type="protein sequence ID" value="KAJ1524407.1"/>
    <property type="molecule type" value="Genomic_DNA"/>
</dbReference>
<feature type="compositionally biased region" description="Basic residues" evidence="7">
    <location>
        <begin position="959"/>
        <end position="976"/>
    </location>
</feature>
<comment type="subcellular location">
    <subcellularLocation>
        <location evidence="1">Nucleus</location>
    </subcellularLocation>
</comment>
<evidence type="ECO:0000256" key="1">
    <source>
        <dbReference type="ARBA" id="ARBA00004123"/>
    </source>
</evidence>
<accession>A0AAV7XIH3</accession>
<keyword evidence="3" id="KW-0832">Ubl conjugation</keyword>
<feature type="region of interest" description="Disordered" evidence="7">
    <location>
        <begin position="682"/>
        <end position="702"/>
    </location>
</feature>
<feature type="compositionally biased region" description="Low complexity" evidence="7">
    <location>
        <begin position="13"/>
        <end position="30"/>
    </location>
</feature>
<dbReference type="GO" id="GO:0036297">
    <property type="term" value="P:interstrand cross-link repair"/>
    <property type="evidence" value="ECO:0007669"/>
    <property type="project" value="TreeGrafter"/>
</dbReference>
<sequence length="1587" mass="177468">MYKNRARGLKRTASALVSGASSALASGSNLGEEKERPPRDEATINQERDVLKERPKSNTPAPDEIDDDSSPPAKKVSRASAGSENKSAKTAKNEPKSQPKPKPVQPAAAKPAAAKPKPRRQSREKSSLLSNHVDIDVNTMYMAFPSKFEELVTKSGFKLQEGDSPFLLSKDQAVFVRNLTILLSEKEDYPDEFMEGLEKYIKNNDNFRKMLLDTQTDPDFEDARSSQQDSLIRMLLCVDAIQPKVIVLLLTKLVNLIQRDKEEIEQDNFPWVEMIVKRFCFLDQLVDGTALFNDIFRLLEMAPISVQQEIIYNFPYIMGDAHHDEVAERLLNLMESKRDLTRAVLQALGSLPLSPGQSAEIRTQMMQSLKNAHIEFIHDIVKFVALDEQSSDHDEIINGLRRSLPFTRLGEKLLAQKAEQQGEKSAFLTEFASTKSLTFRNLRGAFLSIPSLAIAWCKNIKNIQSPNDHRPIDIVMLLLMHCKASNRKKSVEMAWRNRIKTKMFTHSLLQETFEVLLVVLKMHKDDLLNVASILLRNSDPSVREYGCLMFKLSFVHFESHIRRQVVSDLILLVGSGHECAAVALNVLLELAEEHLDKLSRLTILLQNLLDNIDKLSLQGVRQMMDLLCKMAYAPEIVESGAMGPLGDHISIIVHKQLASFEPLLKRKGVVSAVMTLKYMAGASPDSTNSSIDSSSLDSLPPGRPKEAGQLLDLVIRSTRSSPEVLGYALDQLSFMIYRCDTLDPLFLTYLTDKMEDIFMASYLPDDDSEIPSTSHSSLELNMTNQYGLDKDSEEPIALGIGILVLKDARHSKEGGARRGIESSYPLLVVNALFRLLRVLKYRVGDESLEGIDALLGCAVNMPAHESIADFNMCGPTQQGDIVDCLFYCVNWFREVINAFANTKSDSYLEKVMIRLRNLVALQGVLARLLANTMNYTPPQCMFYDKVKKIQFKGPTDKVKTKKKGKGKGKPKKASKKKMNESAAIEETQVNEESDEGENDKEEEATGPVDMARYRDFLRELDLDVFALMKQDLVMTPRPERGADTTPDFGPAELRFLLEDYVAKLEHSFPTGTPSRFAFAAGRAGADAVGNFAIWDLLPITEKATNAVSLLPILCEKLEQVGESCRNLLDASDGILDGPGMFVEGTANVKICFALLLRAMTATFAWSGFQNAHHLELLSKGLKVLATRVDGSKKRSSVFALIEESADYLKRFHEWILHLDAGVYLVKLLQILGGLWDLNVSRSSARQNRVNPTKEILKDVCNAFLRRPWSSLDGGTEKGLAYTAQVEVLARVYLDCVEDKLDVLHELAPKIYNESKELTSKEAAFETFPSISKYNFYVLCRVMYSTLAKGIQSELSKDDSVAHQIKAWATAFKVLEVMVDITQTYTGRPYLSAMLKHGQILLKLFLDKGMPVIEGSLRDNTEEVMAILRSSQITTRFINKVCLSCKTEQNSALTALVPKIRGTMESLLYRVKGMLALNNIESAWHMGNLRNRDVHNVELSTQESNEDDDEAELPEADEDGDADITALDSGSDDEDRKIKGKKKKHGKKHKKSRKSGSGSEDDDDESDANEDDEDEEDDGENTSISTAY</sequence>
<keyword evidence="6" id="KW-0175">Coiled coil</keyword>
<evidence type="ECO:0000313" key="8">
    <source>
        <dbReference type="EMBL" id="KAJ1524407.1"/>
    </source>
</evidence>
<dbReference type="Pfam" id="PF14631">
    <property type="entry name" value="FancD2"/>
    <property type="match status" value="1"/>
</dbReference>
<name>A0AAV7XIH3_9NEOP</name>
<feature type="compositionally biased region" description="Low complexity" evidence="7">
    <location>
        <begin position="105"/>
        <end position="115"/>
    </location>
</feature>
<evidence type="ECO:0000313" key="9">
    <source>
        <dbReference type="Proteomes" id="UP001075354"/>
    </source>
</evidence>
<evidence type="ECO:0000256" key="2">
    <source>
        <dbReference type="ARBA" id="ARBA00022499"/>
    </source>
</evidence>
<feature type="compositionally biased region" description="Basic residues" evidence="7">
    <location>
        <begin position="1"/>
        <end position="10"/>
    </location>
</feature>
<feature type="region of interest" description="Disordered" evidence="7">
    <location>
        <begin position="1499"/>
        <end position="1587"/>
    </location>
</feature>
<feature type="compositionally biased region" description="Acidic residues" evidence="7">
    <location>
        <begin position="1503"/>
        <end position="1521"/>
    </location>
</feature>
<dbReference type="GO" id="GO:0031573">
    <property type="term" value="P:mitotic intra-S DNA damage checkpoint signaling"/>
    <property type="evidence" value="ECO:0007669"/>
    <property type="project" value="TreeGrafter"/>
</dbReference>
<dbReference type="SUPFAM" id="SSF48371">
    <property type="entry name" value="ARM repeat"/>
    <property type="match status" value="1"/>
</dbReference>
<dbReference type="GO" id="GO:0007129">
    <property type="term" value="P:homologous chromosome pairing at meiosis"/>
    <property type="evidence" value="ECO:0007669"/>
    <property type="project" value="TreeGrafter"/>
</dbReference>
<feature type="compositionally biased region" description="Acidic residues" evidence="7">
    <location>
        <begin position="988"/>
        <end position="1004"/>
    </location>
</feature>
<keyword evidence="2" id="KW-1017">Isopeptide bond</keyword>
<dbReference type="InterPro" id="IPR029448">
    <property type="entry name" value="FANCD2"/>
</dbReference>
<feature type="compositionally biased region" description="Basic residues" evidence="7">
    <location>
        <begin position="1537"/>
        <end position="1553"/>
    </location>
</feature>
<evidence type="ECO:0000256" key="7">
    <source>
        <dbReference type="SAM" id="MobiDB-lite"/>
    </source>
</evidence>
<feature type="compositionally biased region" description="Acidic residues" evidence="7">
    <location>
        <begin position="1558"/>
        <end position="1579"/>
    </location>
</feature>
<dbReference type="GO" id="GO:0070182">
    <property type="term" value="F:DNA polymerase binding"/>
    <property type="evidence" value="ECO:0007669"/>
    <property type="project" value="TreeGrafter"/>
</dbReference>
<feature type="region of interest" description="Disordered" evidence="7">
    <location>
        <begin position="1"/>
        <end position="130"/>
    </location>
</feature>
<evidence type="ECO:0000256" key="6">
    <source>
        <dbReference type="SAM" id="Coils"/>
    </source>
</evidence>
<reference evidence="8" key="1">
    <citation type="submission" date="2022-12" db="EMBL/GenBank/DDBJ databases">
        <title>Chromosome-level genome assembly of the bean flower thrips Megalurothrips usitatus.</title>
        <authorList>
            <person name="Ma L."/>
            <person name="Liu Q."/>
            <person name="Li H."/>
            <person name="Cai W."/>
        </authorList>
    </citation>
    <scope>NUCLEOTIDE SEQUENCE</scope>
    <source>
        <strain evidence="8">Cailab_2022a</strain>
    </source>
</reference>
<feature type="coiled-coil region" evidence="6">
    <location>
        <begin position="591"/>
        <end position="618"/>
    </location>
</feature>
<dbReference type="Proteomes" id="UP001075354">
    <property type="component" value="Chromosome 9"/>
</dbReference>
<evidence type="ECO:0000256" key="3">
    <source>
        <dbReference type="ARBA" id="ARBA00022843"/>
    </source>
</evidence>
<evidence type="ECO:0000256" key="4">
    <source>
        <dbReference type="ARBA" id="ARBA00023242"/>
    </source>
</evidence>
<keyword evidence="9" id="KW-1185">Reference proteome</keyword>
<feature type="region of interest" description="Disordered" evidence="7">
    <location>
        <begin position="956"/>
        <end position="1007"/>
    </location>
</feature>
<dbReference type="GO" id="GO:0000793">
    <property type="term" value="C:condensed chromosome"/>
    <property type="evidence" value="ECO:0007669"/>
    <property type="project" value="TreeGrafter"/>
</dbReference>
<comment type="caution">
    <text evidence="8">The sequence shown here is derived from an EMBL/GenBank/DDBJ whole genome shotgun (WGS) entry which is preliminary data.</text>
</comment>
<dbReference type="PANTHER" id="PTHR32086">
    <property type="entry name" value="FANCONI ANEMIA GROUP D2 PROTEIN"/>
    <property type="match status" value="1"/>
</dbReference>
<feature type="compositionally biased region" description="Low complexity" evidence="7">
    <location>
        <begin position="683"/>
        <end position="700"/>
    </location>
</feature>
<organism evidence="8 9">
    <name type="scientific">Megalurothrips usitatus</name>
    <name type="common">bean blossom thrips</name>
    <dbReference type="NCBI Taxonomy" id="439358"/>
    <lineage>
        <taxon>Eukaryota</taxon>
        <taxon>Metazoa</taxon>
        <taxon>Ecdysozoa</taxon>
        <taxon>Arthropoda</taxon>
        <taxon>Hexapoda</taxon>
        <taxon>Insecta</taxon>
        <taxon>Pterygota</taxon>
        <taxon>Neoptera</taxon>
        <taxon>Paraneoptera</taxon>
        <taxon>Thysanoptera</taxon>
        <taxon>Terebrantia</taxon>
        <taxon>Thripoidea</taxon>
        <taxon>Thripidae</taxon>
        <taxon>Megalurothrips</taxon>
    </lineage>
</organism>
<protein>
    <recommendedName>
        <fullName evidence="10">Fanconi anemia group D2 protein</fullName>
    </recommendedName>
</protein>
<comment type="similarity">
    <text evidence="5">Belongs to the Fanconi anemia protein FANCD2 family.</text>
</comment>
<proteinExistence type="inferred from homology"/>
<dbReference type="GO" id="GO:0005634">
    <property type="term" value="C:nucleus"/>
    <property type="evidence" value="ECO:0007669"/>
    <property type="project" value="UniProtKB-SubCell"/>
</dbReference>